<protein>
    <submittedName>
        <fullName evidence="6">N-acetylmuramoyl-L-alanine amidase</fullName>
    </submittedName>
</protein>
<feature type="transmembrane region" description="Helical" evidence="3">
    <location>
        <begin position="12"/>
        <end position="30"/>
    </location>
</feature>
<keyword evidence="3" id="KW-0472">Membrane</keyword>
<dbReference type="PANTHER" id="PTHR30404:SF0">
    <property type="entry name" value="N-ACETYLMURAMOYL-L-ALANINE AMIDASE AMIC"/>
    <property type="match status" value="1"/>
</dbReference>
<dbReference type="InterPro" id="IPR003646">
    <property type="entry name" value="SH3-like_bac-type"/>
</dbReference>
<proteinExistence type="predicted"/>
<evidence type="ECO:0000313" key="6">
    <source>
        <dbReference type="EMBL" id="USS87380.1"/>
    </source>
</evidence>
<evidence type="ECO:0000313" key="7">
    <source>
        <dbReference type="Proteomes" id="UP001057025"/>
    </source>
</evidence>
<feature type="domain" description="SH3b" evidence="4">
    <location>
        <begin position="31"/>
        <end position="93"/>
    </location>
</feature>
<evidence type="ECO:0000256" key="1">
    <source>
        <dbReference type="ARBA" id="ARBA00022801"/>
    </source>
</evidence>
<dbReference type="SMART" id="SM00646">
    <property type="entry name" value="Ami_3"/>
    <property type="match status" value="1"/>
</dbReference>
<evidence type="ECO:0000259" key="4">
    <source>
        <dbReference type="SMART" id="SM00287"/>
    </source>
</evidence>
<gene>
    <name evidence="6" type="ORF">M3M39_04470</name>
</gene>
<dbReference type="Pfam" id="PF08239">
    <property type="entry name" value="SH3_3"/>
    <property type="match status" value="1"/>
</dbReference>
<dbReference type="SUPFAM" id="SSF50044">
    <property type="entry name" value="SH3-domain"/>
    <property type="match status" value="1"/>
</dbReference>
<reference evidence="6" key="1">
    <citation type="submission" date="2022-05" db="EMBL/GenBank/DDBJ databases">
        <authorList>
            <person name="Oliphant S.A."/>
            <person name="Watson-Haigh N.S."/>
            <person name="Sumby K.M."/>
            <person name="Gardner J.M."/>
            <person name="Jiranek V."/>
        </authorList>
    </citation>
    <scope>NUCLEOTIDE SEQUENCE</scope>
    <source>
        <strain evidence="6">KI11_C11</strain>
    </source>
</reference>
<keyword evidence="3" id="KW-0812">Transmembrane</keyword>
<dbReference type="PANTHER" id="PTHR30404">
    <property type="entry name" value="N-ACETYLMURAMOYL-L-ALANINE AMIDASE"/>
    <property type="match status" value="1"/>
</dbReference>
<feature type="domain" description="MurNAc-LAA" evidence="5">
    <location>
        <begin position="166"/>
        <end position="275"/>
    </location>
</feature>
<keyword evidence="3" id="KW-1133">Transmembrane helix</keyword>
<organism evidence="6 7">
    <name type="scientific">Fructilactobacillus hinvesii</name>
    <dbReference type="NCBI Taxonomy" id="2940300"/>
    <lineage>
        <taxon>Bacteria</taxon>
        <taxon>Bacillati</taxon>
        <taxon>Bacillota</taxon>
        <taxon>Bacilli</taxon>
        <taxon>Lactobacillales</taxon>
        <taxon>Lactobacillaceae</taxon>
        <taxon>Fructilactobacillus</taxon>
    </lineage>
</organism>
<dbReference type="InterPro" id="IPR036028">
    <property type="entry name" value="SH3-like_dom_sf"/>
</dbReference>
<accession>A0ABY5BRV5</accession>
<dbReference type="InterPro" id="IPR002508">
    <property type="entry name" value="MurNAc-LAA_cat"/>
</dbReference>
<keyword evidence="1" id="KW-0378">Hydrolase</keyword>
<keyword evidence="2" id="KW-0961">Cell wall biogenesis/degradation</keyword>
<sequence>MHFKIRNRRGLLFTILIILGTGVIIGTMLLRNNVVVPINQLQIKAEPHLTSQTVGTVQRGDRVQIITKDDQWAQVVAQHQKIGWVPNWLLKNHPQLKTATKLAEATIILDPGHGGNDSGALANSNQPEKKYTLQFAQQVATNLRARGANVILTRAQDQTVGLKRRPQIAQKHHADLFVSFHFDSSPIPNSASGFTTYYYHQGTAKQFAQAVNQRFTQLGMENKGVKFGDYLVIRDSKIPAILLEMGYINNDLDFQKIKNPTFRKAVASDVTAGIANYVNTND</sequence>
<dbReference type="RefSeq" id="WP_252796678.1">
    <property type="nucleotide sequence ID" value="NZ_CP097118.1"/>
</dbReference>
<evidence type="ECO:0000256" key="2">
    <source>
        <dbReference type="ARBA" id="ARBA00023316"/>
    </source>
</evidence>
<evidence type="ECO:0000259" key="5">
    <source>
        <dbReference type="SMART" id="SM00646"/>
    </source>
</evidence>
<evidence type="ECO:0000256" key="3">
    <source>
        <dbReference type="SAM" id="Phobius"/>
    </source>
</evidence>
<dbReference type="Gene3D" id="2.30.30.40">
    <property type="entry name" value="SH3 Domains"/>
    <property type="match status" value="1"/>
</dbReference>
<dbReference type="Gene3D" id="3.40.630.40">
    <property type="entry name" value="Zn-dependent exopeptidases"/>
    <property type="match status" value="1"/>
</dbReference>
<dbReference type="CDD" id="cd02696">
    <property type="entry name" value="MurNAc-LAA"/>
    <property type="match status" value="1"/>
</dbReference>
<dbReference type="SMART" id="SM00287">
    <property type="entry name" value="SH3b"/>
    <property type="match status" value="1"/>
</dbReference>
<dbReference type="InterPro" id="IPR050695">
    <property type="entry name" value="N-acetylmuramoyl_amidase_3"/>
</dbReference>
<name>A0ABY5BRV5_9LACO</name>
<dbReference type="EMBL" id="CP097118">
    <property type="protein sequence ID" value="USS87380.1"/>
    <property type="molecule type" value="Genomic_DNA"/>
</dbReference>
<dbReference type="Proteomes" id="UP001057025">
    <property type="component" value="Chromosome"/>
</dbReference>
<dbReference type="SUPFAM" id="SSF53187">
    <property type="entry name" value="Zn-dependent exopeptidases"/>
    <property type="match status" value="1"/>
</dbReference>
<dbReference type="Pfam" id="PF01520">
    <property type="entry name" value="Amidase_3"/>
    <property type="match status" value="1"/>
</dbReference>
<keyword evidence="7" id="KW-1185">Reference proteome</keyword>